<dbReference type="HOGENOM" id="CLU_127895_3_1_1"/>
<feature type="non-terminal residue" evidence="5">
    <location>
        <position position="1"/>
    </location>
</feature>
<evidence type="ECO:0000256" key="3">
    <source>
        <dbReference type="ARBA" id="ARBA00022729"/>
    </source>
</evidence>
<protein>
    <recommendedName>
        <fullName evidence="7">Rapid ALkalinization Factor</fullName>
    </recommendedName>
</protein>
<dbReference type="FunCoup" id="D8RTT1">
    <property type="interactions" value="263"/>
</dbReference>
<keyword evidence="6" id="KW-1185">Reference proteome</keyword>
<proteinExistence type="inferred from homology"/>
<evidence type="ECO:0000256" key="2">
    <source>
        <dbReference type="ARBA" id="ARBA00022702"/>
    </source>
</evidence>
<dbReference type="Gramene" id="EFJ24733">
    <property type="protein sequence ID" value="EFJ24733"/>
    <property type="gene ID" value="SELMODRAFT_29039"/>
</dbReference>
<evidence type="ECO:0008006" key="7">
    <source>
        <dbReference type="Google" id="ProtNLM"/>
    </source>
</evidence>
<comment type="similarity">
    <text evidence="1">Belongs to the plant rapid alkalinization factor (RALF) family.</text>
</comment>
<evidence type="ECO:0000313" key="5">
    <source>
        <dbReference type="EMBL" id="EFJ24733.1"/>
    </source>
</evidence>
<dbReference type="OMA" id="SISECMM"/>
<keyword evidence="4" id="KW-1015">Disulfide bond</keyword>
<accession>D8RTT1</accession>
<keyword evidence="2" id="KW-0372">Hormone</keyword>
<dbReference type="eggNOG" id="ENOG502S4T2">
    <property type="taxonomic scope" value="Eukaryota"/>
</dbReference>
<dbReference type="Pfam" id="PF05498">
    <property type="entry name" value="RALF"/>
    <property type="match status" value="1"/>
</dbReference>
<dbReference type="PANTHER" id="PTHR33136:SF6">
    <property type="entry name" value="PROTEIN RALF-LIKE 34"/>
    <property type="match status" value="1"/>
</dbReference>
<evidence type="ECO:0000313" key="6">
    <source>
        <dbReference type="Proteomes" id="UP000001514"/>
    </source>
</evidence>
<dbReference type="InParanoid" id="D8RTT1"/>
<dbReference type="AlphaFoldDB" id="D8RTT1"/>
<evidence type="ECO:0000256" key="4">
    <source>
        <dbReference type="ARBA" id="ARBA00023157"/>
    </source>
</evidence>
<dbReference type="PANTHER" id="PTHR33136">
    <property type="entry name" value="RAPID ALKALINIZATION FACTOR-LIKE"/>
    <property type="match status" value="1"/>
</dbReference>
<evidence type="ECO:0000256" key="1">
    <source>
        <dbReference type="ARBA" id="ARBA00009178"/>
    </source>
</evidence>
<dbReference type="EMBL" id="GL377589">
    <property type="protein sequence ID" value="EFJ24733.1"/>
    <property type="molecule type" value="Genomic_DNA"/>
</dbReference>
<dbReference type="Proteomes" id="UP000001514">
    <property type="component" value="Unassembled WGS sequence"/>
</dbReference>
<dbReference type="KEGG" id="smo:SELMODRAFT_29039"/>
<keyword evidence="3" id="KW-0732">Signal</keyword>
<dbReference type="GO" id="GO:0005179">
    <property type="term" value="F:hormone activity"/>
    <property type="evidence" value="ECO:0007669"/>
    <property type="project" value="UniProtKB-KW"/>
</dbReference>
<gene>
    <name evidence="5" type="ORF">SELMODRAFT_29039</name>
</gene>
<dbReference type="STRING" id="88036.D8RTT1"/>
<sequence>CQGRIGECSDDEFELSSPLLRRLLQQQQKQYISYGSLQANRVPCPPGSGRSYYTNNCNRATGAANPTQRGCSTITRCQ</sequence>
<name>D8RTT1_SELML</name>
<dbReference type="InterPro" id="IPR008801">
    <property type="entry name" value="RALF"/>
</dbReference>
<reference evidence="5 6" key="1">
    <citation type="journal article" date="2011" name="Science">
        <title>The Selaginella genome identifies genetic changes associated with the evolution of vascular plants.</title>
        <authorList>
            <person name="Banks J.A."/>
            <person name="Nishiyama T."/>
            <person name="Hasebe M."/>
            <person name="Bowman J.L."/>
            <person name="Gribskov M."/>
            <person name="dePamphilis C."/>
            <person name="Albert V.A."/>
            <person name="Aono N."/>
            <person name="Aoyama T."/>
            <person name="Ambrose B.A."/>
            <person name="Ashton N.W."/>
            <person name="Axtell M.J."/>
            <person name="Barker E."/>
            <person name="Barker M.S."/>
            <person name="Bennetzen J.L."/>
            <person name="Bonawitz N.D."/>
            <person name="Chapple C."/>
            <person name="Cheng C."/>
            <person name="Correa L.G."/>
            <person name="Dacre M."/>
            <person name="DeBarry J."/>
            <person name="Dreyer I."/>
            <person name="Elias M."/>
            <person name="Engstrom E.M."/>
            <person name="Estelle M."/>
            <person name="Feng L."/>
            <person name="Finet C."/>
            <person name="Floyd S.K."/>
            <person name="Frommer W.B."/>
            <person name="Fujita T."/>
            <person name="Gramzow L."/>
            <person name="Gutensohn M."/>
            <person name="Harholt J."/>
            <person name="Hattori M."/>
            <person name="Heyl A."/>
            <person name="Hirai T."/>
            <person name="Hiwatashi Y."/>
            <person name="Ishikawa M."/>
            <person name="Iwata M."/>
            <person name="Karol K.G."/>
            <person name="Koehler B."/>
            <person name="Kolukisaoglu U."/>
            <person name="Kubo M."/>
            <person name="Kurata T."/>
            <person name="Lalonde S."/>
            <person name="Li K."/>
            <person name="Li Y."/>
            <person name="Litt A."/>
            <person name="Lyons E."/>
            <person name="Manning G."/>
            <person name="Maruyama T."/>
            <person name="Michael T.P."/>
            <person name="Mikami K."/>
            <person name="Miyazaki S."/>
            <person name="Morinaga S."/>
            <person name="Murata T."/>
            <person name="Mueller-Roeber B."/>
            <person name="Nelson D.R."/>
            <person name="Obara M."/>
            <person name="Oguri Y."/>
            <person name="Olmstead R.G."/>
            <person name="Onodera N."/>
            <person name="Petersen B.L."/>
            <person name="Pils B."/>
            <person name="Prigge M."/>
            <person name="Rensing S.A."/>
            <person name="Riano-Pachon D.M."/>
            <person name="Roberts A.W."/>
            <person name="Sato Y."/>
            <person name="Scheller H.V."/>
            <person name="Schulz B."/>
            <person name="Schulz C."/>
            <person name="Shakirov E.V."/>
            <person name="Shibagaki N."/>
            <person name="Shinohara N."/>
            <person name="Shippen D.E."/>
            <person name="Soerensen I."/>
            <person name="Sotooka R."/>
            <person name="Sugimoto N."/>
            <person name="Sugita M."/>
            <person name="Sumikawa N."/>
            <person name="Tanurdzic M."/>
            <person name="Theissen G."/>
            <person name="Ulvskov P."/>
            <person name="Wakazuki S."/>
            <person name="Weng J.K."/>
            <person name="Willats W.W."/>
            <person name="Wipf D."/>
            <person name="Wolf P.G."/>
            <person name="Yang L."/>
            <person name="Zimmer A.D."/>
            <person name="Zhu Q."/>
            <person name="Mitros T."/>
            <person name="Hellsten U."/>
            <person name="Loque D."/>
            <person name="Otillar R."/>
            <person name="Salamov A."/>
            <person name="Schmutz J."/>
            <person name="Shapiro H."/>
            <person name="Lindquist E."/>
            <person name="Lucas S."/>
            <person name="Rokhsar D."/>
            <person name="Grigoriev I.V."/>
        </authorList>
    </citation>
    <scope>NUCLEOTIDE SEQUENCE [LARGE SCALE GENOMIC DNA]</scope>
</reference>
<organism evidence="6">
    <name type="scientific">Selaginella moellendorffii</name>
    <name type="common">Spikemoss</name>
    <dbReference type="NCBI Taxonomy" id="88036"/>
    <lineage>
        <taxon>Eukaryota</taxon>
        <taxon>Viridiplantae</taxon>
        <taxon>Streptophyta</taxon>
        <taxon>Embryophyta</taxon>
        <taxon>Tracheophyta</taxon>
        <taxon>Lycopodiopsida</taxon>
        <taxon>Selaginellales</taxon>
        <taxon>Selaginellaceae</taxon>
        <taxon>Selaginella</taxon>
    </lineage>
</organism>
<feature type="non-terminal residue" evidence="5">
    <location>
        <position position="78"/>
    </location>
</feature>